<feature type="domain" description="DUF3741" evidence="2">
    <location>
        <begin position="115"/>
        <end position="142"/>
    </location>
</feature>
<evidence type="ECO:0000313" key="4">
    <source>
        <dbReference type="EMBL" id="OTF95723.1"/>
    </source>
</evidence>
<organism evidence="4 5">
    <name type="scientific">Helianthus annuus</name>
    <name type="common">Common sunflower</name>
    <dbReference type="NCBI Taxonomy" id="4232"/>
    <lineage>
        <taxon>Eukaryota</taxon>
        <taxon>Viridiplantae</taxon>
        <taxon>Streptophyta</taxon>
        <taxon>Embryophyta</taxon>
        <taxon>Tracheophyta</taxon>
        <taxon>Spermatophyta</taxon>
        <taxon>Magnoliopsida</taxon>
        <taxon>eudicotyledons</taxon>
        <taxon>Gunneridae</taxon>
        <taxon>Pentapetalae</taxon>
        <taxon>asterids</taxon>
        <taxon>campanulids</taxon>
        <taxon>Asterales</taxon>
        <taxon>Asteraceae</taxon>
        <taxon>Asteroideae</taxon>
        <taxon>Heliantheae alliance</taxon>
        <taxon>Heliantheae</taxon>
        <taxon>Helianthus</taxon>
    </lineage>
</organism>
<proteinExistence type="predicted"/>
<dbReference type="InterPro" id="IPR032795">
    <property type="entry name" value="DUF3741-assoc"/>
</dbReference>
<gene>
    <name evidence="4" type="ORF">HannXRQ_Chr15g0486221</name>
    <name evidence="3" type="ORF">HanXRQr2_Chr15g0707781</name>
</gene>
<dbReference type="AlphaFoldDB" id="A0A251SAF3"/>
<dbReference type="Proteomes" id="UP000215914">
    <property type="component" value="Chromosome 15"/>
</dbReference>
<evidence type="ECO:0000256" key="1">
    <source>
        <dbReference type="SAM" id="MobiDB-lite"/>
    </source>
</evidence>
<feature type="compositionally biased region" description="Polar residues" evidence="1">
    <location>
        <begin position="147"/>
        <end position="157"/>
    </location>
</feature>
<feature type="region of interest" description="Disordered" evidence="1">
    <location>
        <begin position="373"/>
        <end position="392"/>
    </location>
</feature>
<evidence type="ECO:0000313" key="3">
    <source>
        <dbReference type="EMBL" id="KAF5765787.1"/>
    </source>
</evidence>
<dbReference type="Pfam" id="PF14383">
    <property type="entry name" value="VARLMGL"/>
    <property type="match status" value="1"/>
</dbReference>
<name>A0A251SAF3_HELAN</name>
<dbReference type="Gramene" id="mRNA:HanXRQr2_Chr15g0707781">
    <property type="protein sequence ID" value="mRNA:HanXRQr2_Chr15g0707781"/>
    <property type="gene ID" value="HanXRQr2_Chr15g0707781"/>
</dbReference>
<accession>A0A251SAF3</accession>
<feature type="region of interest" description="Disordered" evidence="1">
    <location>
        <begin position="147"/>
        <end position="178"/>
    </location>
</feature>
<sequence length="498" mass="55888">MGREWLFKVTGAGDGGKSPSVVTGKKEKYKNTWSSGCMSAIYNLFDVHHHQFHFHHPSFMSSESGFTDYQHSSSFSLQGIEAPRNSLESPQTNLNIPVAKIQIKTNRSNFIEDLSSESCNSPSVKTPNLVARLMGLDLLPEYSSPRASASSVTTNANHHTRSLPVTPRVSTAGRRSTDNDYHHRLSLQIDKENNYNCSNGQKSLLQSETKQIMVQTRERSSRRLGTDITNSTMSPTARGKCHRRDLNLVLVRPKKGPVTETIGKAKRDESRELTSSPKLRLLDIKSNLNKPVSNSNSRLLSNEVVKSKCQTVKMHQKPVKKLKNVVKDEKIKRIASERYDLRLKKMSQLEKSTALPKKCRSFKKEMTSSCSTKRLSQKQVSLPSNQKSSYKSNDTHNLKAVVTTNTTTTCSSNPLQPSIYHQLEKHRHPTVAAATATSATDCEWDMGRSMWRLLSTEFMTDLVVELESEILKNLVHEIVTEMVGPAVSDMVTSHVRFS</sequence>
<evidence type="ECO:0000313" key="5">
    <source>
        <dbReference type="Proteomes" id="UP000215914"/>
    </source>
</evidence>
<keyword evidence="5" id="KW-1185">Reference proteome</keyword>
<dbReference type="InParanoid" id="A0A251SAF3"/>
<feature type="region of interest" description="Disordered" evidence="1">
    <location>
        <begin position="216"/>
        <end position="239"/>
    </location>
</feature>
<reference evidence="3 5" key="1">
    <citation type="journal article" date="2017" name="Nature">
        <title>The sunflower genome provides insights into oil metabolism, flowering and Asterid evolution.</title>
        <authorList>
            <person name="Badouin H."/>
            <person name="Gouzy J."/>
            <person name="Grassa C.J."/>
            <person name="Murat F."/>
            <person name="Staton S.E."/>
            <person name="Cottret L."/>
            <person name="Lelandais-Briere C."/>
            <person name="Owens G.L."/>
            <person name="Carrere S."/>
            <person name="Mayjonade B."/>
            <person name="Legrand L."/>
            <person name="Gill N."/>
            <person name="Kane N.C."/>
            <person name="Bowers J.E."/>
            <person name="Hubner S."/>
            <person name="Bellec A."/>
            <person name="Berard A."/>
            <person name="Berges H."/>
            <person name="Blanchet N."/>
            <person name="Boniface M.C."/>
            <person name="Brunel D."/>
            <person name="Catrice O."/>
            <person name="Chaidir N."/>
            <person name="Claudel C."/>
            <person name="Donnadieu C."/>
            <person name="Faraut T."/>
            <person name="Fievet G."/>
            <person name="Helmstetter N."/>
            <person name="King M."/>
            <person name="Knapp S.J."/>
            <person name="Lai Z."/>
            <person name="Le Paslier M.C."/>
            <person name="Lippi Y."/>
            <person name="Lorenzon L."/>
            <person name="Mandel J.R."/>
            <person name="Marage G."/>
            <person name="Marchand G."/>
            <person name="Marquand E."/>
            <person name="Bret-Mestries E."/>
            <person name="Morien E."/>
            <person name="Nambeesan S."/>
            <person name="Nguyen T."/>
            <person name="Pegot-Espagnet P."/>
            <person name="Pouilly N."/>
            <person name="Raftis F."/>
            <person name="Sallet E."/>
            <person name="Schiex T."/>
            <person name="Thomas J."/>
            <person name="Vandecasteele C."/>
            <person name="Vares D."/>
            <person name="Vear F."/>
            <person name="Vautrin S."/>
            <person name="Crespi M."/>
            <person name="Mangin B."/>
            <person name="Burke J.M."/>
            <person name="Salse J."/>
            <person name="Munos S."/>
            <person name="Vincourt P."/>
            <person name="Rieseberg L.H."/>
            <person name="Langlade N.B."/>
        </authorList>
    </citation>
    <scope>NUCLEOTIDE SEQUENCE [LARGE SCALE GENOMIC DNA]</scope>
    <source>
        <strain evidence="5">cv. SF193</strain>
        <tissue evidence="3">Leaves</tissue>
    </source>
</reference>
<dbReference type="OrthoDB" id="1939700at2759"/>
<protein>
    <submittedName>
        <fullName evidence="4">Putative DUF3741-associated sequence motif protein</fullName>
    </submittedName>
</protein>
<dbReference type="PANTHER" id="PTHR37751:SF1">
    <property type="entry name" value="LOW PROTEIN: M-PHASE INDUCER PHOSPHATASE-LIKE PROTEIN"/>
    <property type="match status" value="1"/>
</dbReference>
<reference evidence="4" key="2">
    <citation type="submission" date="2017-02" db="EMBL/GenBank/DDBJ databases">
        <title>Sunflower complete genome.</title>
        <authorList>
            <person name="Langlade N."/>
            <person name="Munos S."/>
        </authorList>
    </citation>
    <scope>NUCLEOTIDE SEQUENCE [LARGE SCALE GENOMIC DNA]</scope>
    <source>
        <tissue evidence="4">Leaves</tissue>
    </source>
</reference>
<reference evidence="3" key="3">
    <citation type="submission" date="2020-06" db="EMBL/GenBank/DDBJ databases">
        <title>Helianthus annuus Genome sequencing and assembly Release 2.</title>
        <authorList>
            <person name="Gouzy J."/>
            <person name="Langlade N."/>
            <person name="Munos S."/>
        </authorList>
    </citation>
    <scope>NUCLEOTIDE SEQUENCE</scope>
    <source>
        <tissue evidence="3">Leaves</tissue>
    </source>
</reference>
<feature type="compositionally biased region" description="Basic and acidic residues" evidence="1">
    <location>
        <begin position="216"/>
        <end position="225"/>
    </location>
</feature>
<evidence type="ECO:0000259" key="2">
    <source>
        <dbReference type="Pfam" id="PF14383"/>
    </source>
</evidence>
<dbReference type="PANTHER" id="PTHR37751">
    <property type="entry name" value="LOW PROTEIN: M-PHASE INDUCER PHOSPHATASE-LIKE PROTEIN"/>
    <property type="match status" value="1"/>
</dbReference>
<dbReference type="EMBL" id="CM007904">
    <property type="protein sequence ID" value="OTF95723.1"/>
    <property type="molecule type" value="Genomic_DNA"/>
</dbReference>
<dbReference type="EMBL" id="MNCJ02000330">
    <property type="protein sequence ID" value="KAF5765787.1"/>
    <property type="molecule type" value="Genomic_DNA"/>
</dbReference>